<dbReference type="SMART" id="SM00530">
    <property type="entry name" value="HTH_XRE"/>
    <property type="match status" value="1"/>
</dbReference>
<evidence type="ECO:0000313" key="5">
    <source>
        <dbReference type="Proteomes" id="UP000807850"/>
    </source>
</evidence>
<dbReference type="InterPro" id="IPR001387">
    <property type="entry name" value="Cro/C1-type_HTH"/>
</dbReference>
<keyword evidence="1" id="KW-0238">DNA-binding</keyword>
<feature type="domain" description="HTH cro/C1-type" evidence="3">
    <location>
        <begin position="43"/>
        <end position="98"/>
    </location>
</feature>
<comment type="caution">
    <text evidence="4">The sequence shown here is derived from an EMBL/GenBank/DDBJ whole genome shotgun (WGS) entry which is preliminary data.</text>
</comment>
<dbReference type="InterPro" id="IPR010982">
    <property type="entry name" value="Lambda_DNA-bd_dom_sf"/>
</dbReference>
<dbReference type="GO" id="GO:0003700">
    <property type="term" value="F:DNA-binding transcription factor activity"/>
    <property type="evidence" value="ECO:0007669"/>
    <property type="project" value="TreeGrafter"/>
</dbReference>
<evidence type="ECO:0000256" key="1">
    <source>
        <dbReference type="ARBA" id="ARBA00023125"/>
    </source>
</evidence>
<dbReference type="PANTHER" id="PTHR46797">
    <property type="entry name" value="HTH-TYPE TRANSCRIPTIONAL REGULATOR"/>
    <property type="match status" value="1"/>
</dbReference>
<feature type="compositionally biased region" description="Low complexity" evidence="2">
    <location>
        <begin position="11"/>
        <end position="21"/>
    </location>
</feature>
<dbReference type="GO" id="GO:0003677">
    <property type="term" value="F:DNA binding"/>
    <property type="evidence" value="ECO:0007669"/>
    <property type="project" value="UniProtKB-KW"/>
</dbReference>
<dbReference type="Gene3D" id="2.60.120.10">
    <property type="entry name" value="Jelly Rolls"/>
    <property type="match status" value="1"/>
</dbReference>
<sequence>MDPTPPSRIKPAPQLAPAPGARAGGRHAPRQAGPSPKELGRRIRMMRVARGLTLKELEARGSISATHVSEIERGKASPTVGARGRIAHALEMCPATLLEPITLPEVSITRAGEEAQRRLRWGGATLEALAGPVEPSLIGAHLMELAAGREPALTHHHEGEEWITVLAGLAEVRVLGAGHLLHAGDSLHLRAHHEHTYANPGTEPAVLLVVCRPRLAL</sequence>
<evidence type="ECO:0000313" key="4">
    <source>
        <dbReference type="EMBL" id="MBI3540502.1"/>
    </source>
</evidence>
<feature type="region of interest" description="Disordered" evidence="2">
    <location>
        <begin position="1"/>
        <end position="40"/>
    </location>
</feature>
<gene>
    <name evidence="4" type="ORF">HY076_09540</name>
</gene>
<dbReference type="Gene3D" id="1.10.260.40">
    <property type="entry name" value="lambda repressor-like DNA-binding domains"/>
    <property type="match status" value="1"/>
</dbReference>
<proteinExistence type="predicted"/>
<dbReference type="Pfam" id="PF07883">
    <property type="entry name" value="Cupin_2"/>
    <property type="match status" value="1"/>
</dbReference>
<dbReference type="EMBL" id="JACQAY010000319">
    <property type="protein sequence ID" value="MBI3540502.1"/>
    <property type="molecule type" value="Genomic_DNA"/>
</dbReference>
<dbReference type="PANTHER" id="PTHR46797:SF1">
    <property type="entry name" value="METHYLPHOSPHONATE SYNTHASE"/>
    <property type="match status" value="1"/>
</dbReference>
<dbReference type="GO" id="GO:0005829">
    <property type="term" value="C:cytosol"/>
    <property type="evidence" value="ECO:0007669"/>
    <property type="project" value="TreeGrafter"/>
</dbReference>
<dbReference type="Pfam" id="PF13560">
    <property type="entry name" value="HTH_31"/>
    <property type="match status" value="1"/>
</dbReference>
<dbReference type="AlphaFoldDB" id="A0A9D6QJH1"/>
<dbReference type="SUPFAM" id="SSF51182">
    <property type="entry name" value="RmlC-like cupins"/>
    <property type="match status" value="1"/>
</dbReference>
<reference evidence="4" key="1">
    <citation type="submission" date="2020-07" db="EMBL/GenBank/DDBJ databases">
        <title>Huge and variable diversity of episymbiotic CPR bacteria and DPANN archaea in groundwater ecosystems.</title>
        <authorList>
            <person name="He C.Y."/>
            <person name="Keren R."/>
            <person name="Whittaker M."/>
            <person name="Farag I.F."/>
            <person name="Doudna J."/>
            <person name="Cate J.H.D."/>
            <person name="Banfield J.F."/>
        </authorList>
    </citation>
    <scope>NUCLEOTIDE SEQUENCE</scope>
    <source>
        <strain evidence="4">NC_groundwater_928_Pr1_S-0.2um_72_17</strain>
    </source>
</reference>
<name>A0A9D6QJH1_UNCEI</name>
<dbReference type="SUPFAM" id="SSF47413">
    <property type="entry name" value="lambda repressor-like DNA-binding domains"/>
    <property type="match status" value="1"/>
</dbReference>
<dbReference type="InterPro" id="IPR011051">
    <property type="entry name" value="RmlC_Cupin_sf"/>
</dbReference>
<accession>A0A9D6QJH1</accession>
<evidence type="ECO:0000259" key="3">
    <source>
        <dbReference type="PROSITE" id="PS50943"/>
    </source>
</evidence>
<dbReference type="InterPro" id="IPR013096">
    <property type="entry name" value="Cupin_2"/>
</dbReference>
<dbReference type="InterPro" id="IPR050807">
    <property type="entry name" value="TransReg_Diox_bact_type"/>
</dbReference>
<dbReference type="CDD" id="cd00093">
    <property type="entry name" value="HTH_XRE"/>
    <property type="match status" value="1"/>
</dbReference>
<dbReference type="InterPro" id="IPR014710">
    <property type="entry name" value="RmlC-like_jellyroll"/>
</dbReference>
<dbReference type="Proteomes" id="UP000807850">
    <property type="component" value="Unassembled WGS sequence"/>
</dbReference>
<dbReference type="CDD" id="cd02209">
    <property type="entry name" value="cupin_XRE_C"/>
    <property type="match status" value="1"/>
</dbReference>
<dbReference type="PROSITE" id="PS50943">
    <property type="entry name" value="HTH_CROC1"/>
    <property type="match status" value="1"/>
</dbReference>
<organism evidence="4 5">
    <name type="scientific">Eiseniibacteriota bacterium</name>
    <dbReference type="NCBI Taxonomy" id="2212470"/>
    <lineage>
        <taxon>Bacteria</taxon>
        <taxon>Candidatus Eiseniibacteriota</taxon>
    </lineage>
</organism>
<evidence type="ECO:0000256" key="2">
    <source>
        <dbReference type="SAM" id="MobiDB-lite"/>
    </source>
</evidence>
<protein>
    <submittedName>
        <fullName evidence="4">Helix-turn-helix transcriptional regulator</fullName>
    </submittedName>
</protein>